<feature type="domain" description="D-isomer specific 2-hydroxyacid dehydrogenase catalytic" evidence="4">
    <location>
        <begin position="21"/>
        <end position="328"/>
    </location>
</feature>
<dbReference type="OrthoDB" id="9991913at2759"/>
<dbReference type="AlphaFoldDB" id="J4GCL9"/>
<evidence type="ECO:0000256" key="1">
    <source>
        <dbReference type="ARBA" id="ARBA00005854"/>
    </source>
</evidence>
<dbReference type="InParanoid" id="J4GCL9"/>
<dbReference type="CDD" id="cd12168">
    <property type="entry name" value="Mand_dh_like"/>
    <property type="match status" value="1"/>
</dbReference>
<organism evidence="6 7">
    <name type="scientific">Fibroporia radiculosa</name>
    <dbReference type="NCBI Taxonomy" id="599839"/>
    <lineage>
        <taxon>Eukaryota</taxon>
        <taxon>Fungi</taxon>
        <taxon>Dikarya</taxon>
        <taxon>Basidiomycota</taxon>
        <taxon>Agaricomycotina</taxon>
        <taxon>Agaricomycetes</taxon>
        <taxon>Polyporales</taxon>
        <taxon>Fibroporiaceae</taxon>
        <taxon>Fibroporia</taxon>
    </lineage>
</organism>
<reference evidence="6 7" key="1">
    <citation type="journal article" date="2012" name="Appl. Environ. Microbiol.">
        <title>Short-read sequencing for genomic analysis of the brown rot fungus Fibroporia radiculosa.</title>
        <authorList>
            <person name="Tang J.D."/>
            <person name="Perkins A.D."/>
            <person name="Sonstegard T.S."/>
            <person name="Schroeder S.G."/>
            <person name="Burgess S.C."/>
            <person name="Diehl S.V."/>
        </authorList>
    </citation>
    <scope>NUCLEOTIDE SEQUENCE [LARGE SCALE GENOMIC DNA]</scope>
    <source>
        <strain evidence="6 7">TFFH 294</strain>
    </source>
</reference>
<dbReference type="PROSITE" id="PS00065">
    <property type="entry name" value="D_2_HYDROXYACID_DH_1"/>
    <property type="match status" value="1"/>
</dbReference>
<evidence type="ECO:0000313" key="7">
    <source>
        <dbReference type="Proteomes" id="UP000006352"/>
    </source>
</evidence>
<dbReference type="InterPro" id="IPR006140">
    <property type="entry name" value="D-isomer_DH_NAD-bd"/>
</dbReference>
<dbReference type="Gene3D" id="3.40.50.720">
    <property type="entry name" value="NAD(P)-binding Rossmann-like Domain"/>
    <property type="match status" value="2"/>
</dbReference>
<dbReference type="GO" id="GO:0030267">
    <property type="term" value="F:glyoxylate reductase (NADPH) activity"/>
    <property type="evidence" value="ECO:0007669"/>
    <property type="project" value="TreeGrafter"/>
</dbReference>
<evidence type="ECO:0000259" key="5">
    <source>
        <dbReference type="Pfam" id="PF02826"/>
    </source>
</evidence>
<dbReference type="STRING" id="599839.J4GCL9"/>
<dbReference type="GO" id="GO:0016618">
    <property type="term" value="F:hydroxypyruvate reductase [NAD(P)H] activity"/>
    <property type="evidence" value="ECO:0007669"/>
    <property type="project" value="TreeGrafter"/>
</dbReference>
<dbReference type="PROSITE" id="PS00670">
    <property type="entry name" value="D_2_HYDROXYACID_DH_2"/>
    <property type="match status" value="1"/>
</dbReference>
<evidence type="ECO:0000256" key="3">
    <source>
        <dbReference type="RuleBase" id="RU003719"/>
    </source>
</evidence>
<dbReference type="InterPro" id="IPR029752">
    <property type="entry name" value="D-isomer_DH_CS1"/>
</dbReference>
<proteinExistence type="inferred from homology"/>
<evidence type="ECO:0000256" key="2">
    <source>
        <dbReference type="ARBA" id="ARBA00023002"/>
    </source>
</evidence>
<dbReference type="EMBL" id="HE797161">
    <property type="protein sequence ID" value="CCM04643.1"/>
    <property type="molecule type" value="Genomic_DNA"/>
</dbReference>
<dbReference type="Pfam" id="PF00389">
    <property type="entry name" value="2-Hacid_dh"/>
    <property type="match status" value="1"/>
</dbReference>
<accession>J4GCL9</accession>
<dbReference type="SUPFAM" id="SSF51735">
    <property type="entry name" value="NAD(P)-binding Rossmann-fold domains"/>
    <property type="match status" value="1"/>
</dbReference>
<dbReference type="InterPro" id="IPR029753">
    <property type="entry name" value="D-isomer_DH_CS"/>
</dbReference>
<comment type="similarity">
    <text evidence="1 3">Belongs to the D-isomer specific 2-hydroxyacid dehydrogenase family.</text>
</comment>
<dbReference type="RefSeq" id="XP_012183926.1">
    <property type="nucleotide sequence ID" value="XM_012328536.1"/>
</dbReference>
<dbReference type="InterPro" id="IPR050223">
    <property type="entry name" value="D-isomer_2-hydroxyacid_DH"/>
</dbReference>
<evidence type="ECO:0008006" key="8">
    <source>
        <dbReference type="Google" id="ProtNLM"/>
    </source>
</evidence>
<dbReference type="PANTHER" id="PTHR10996">
    <property type="entry name" value="2-HYDROXYACID DEHYDROGENASE-RELATED"/>
    <property type="match status" value="1"/>
</dbReference>
<sequence length="334" mass="36768">MQLERVLICGSLGFSSLECIAMFSGIAEIIFLDCSSRQELLMALQSGKEYDGICGIVRHWNAASITGPFDEEFIESLPRSVKYISSMNSGYDMIDIQACKRRDILVSNTPGVGDDATATVALYLIISTLRRLSEGERSVHSGLWRPPNITHNAHDLTGRTLAIIGLGGIGMRLAELAHAFPMRVLYHNRHRAARAPKYCEFFDAAHIDEMLAMADVLSIHVPLDDHTEGLIDEKMIRKLKTGAVVINTSRGRVIDEAAMIRALEDGHLSAVGLDVYPDEPKVNPRLLDFSNATLLPHLGGVSAETQMQQESQALSNLKEFLSTGTARDLLPELR</sequence>
<dbReference type="PANTHER" id="PTHR10996:SF257">
    <property type="entry name" value="GLYOXYLATE REDUCTASE 1"/>
    <property type="match status" value="1"/>
</dbReference>
<dbReference type="PROSITE" id="PS00671">
    <property type="entry name" value="D_2_HYDROXYACID_DH_3"/>
    <property type="match status" value="1"/>
</dbReference>
<dbReference type="InterPro" id="IPR006139">
    <property type="entry name" value="D-isomer_2_OHA_DH_cat_dom"/>
</dbReference>
<dbReference type="GO" id="GO:0005829">
    <property type="term" value="C:cytosol"/>
    <property type="evidence" value="ECO:0007669"/>
    <property type="project" value="TreeGrafter"/>
</dbReference>
<evidence type="ECO:0000313" key="6">
    <source>
        <dbReference type="EMBL" id="CCM04643.1"/>
    </source>
</evidence>
<dbReference type="FunCoup" id="J4GCL9">
    <property type="interactions" value="301"/>
</dbReference>
<dbReference type="Pfam" id="PF02826">
    <property type="entry name" value="2-Hacid_dh_C"/>
    <property type="match status" value="1"/>
</dbReference>
<evidence type="ECO:0000259" key="4">
    <source>
        <dbReference type="Pfam" id="PF00389"/>
    </source>
</evidence>
<feature type="domain" description="D-isomer specific 2-hydroxyacid dehydrogenase NAD-binding" evidence="5">
    <location>
        <begin position="123"/>
        <end position="299"/>
    </location>
</feature>
<dbReference type="SUPFAM" id="SSF52283">
    <property type="entry name" value="Formate/glycerate dehydrogenase catalytic domain-like"/>
    <property type="match status" value="1"/>
</dbReference>
<dbReference type="HOGENOM" id="CLU_019796_1_2_1"/>
<dbReference type="InterPro" id="IPR036291">
    <property type="entry name" value="NAD(P)-bd_dom_sf"/>
</dbReference>
<gene>
    <name evidence="6" type="ORF">FIBRA_06827</name>
</gene>
<keyword evidence="7" id="KW-1185">Reference proteome</keyword>
<keyword evidence="2 3" id="KW-0560">Oxidoreductase</keyword>
<dbReference type="GO" id="GO:0051287">
    <property type="term" value="F:NAD binding"/>
    <property type="evidence" value="ECO:0007669"/>
    <property type="project" value="InterPro"/>
</dbReference>
<name>J4GCL9_9APHY</name>
<dbReference type="Proteomes" id="UP000006352">
    <property type="component" value="Unassembled WGS sequence"/>
</dbReference>
<dbReference type="GeneID" id="24099554"/>
<protein>
    <recommendedName>
        <fullName evidence="8">Glyoxylate reductase</fullName>
    </recommendedName>
</protein>